<evidence type="ECO:0000256" key="6">
    <source>
        <dbReference type="ARBA" id="ARBA00023136"/>
    </source>
</evidence>
<feature type="transmembrane region" description="Helical" evidence="7">
    <location>
        <begin position="356"/>
        <end position="380"/>
    </location>
</feature>
<dbReference type="PANTHER" id="PTHR33362:SF2">
    <property type="entry name" value="TRAP TRANSPORTER LARGE PERMEASE PROTEIN"/>
    <property type="match status" value="1"/>
</dbReference>
<organism evidence="9 11">
    <name type="scientific">Roseovarius indicus</name>
    <dbReference type="NCBI Taxonomy" id="540747"/>
    <lineage>
        <taxon>Bacteria</taxon>
        <taxon>Pseudomonadati</taxon>
        <taxon>Pseudomonadota</taxon>
        <taxon>Alphaproteobacteria</taxon>
        <taxon>Rhodobacterales</taxon>
        <taxon>Roseobacteraceae</taxon>
        <taxon>Roseovarius</taxon>
    </lineage>
</organism>
<feature type="transmembrane region" description="Helical" evidence="7">
    <location>
        <begin position="135"/>
        <end position="162"/>
    </location>
</feature>
<dbReference type="KEGG" id="rid:RIdsm_00730"/>
<evidence type="ECO:0000256" key="2">
    <source>
        <dbReference type="ARBA" id="ARBA00022475"/>
    </source>
</evidence>
<feature type="transmembrane region" description="Helical" evidence="7">
    <location>
        <begin position="241"/>
        <end position="260"/>
    </location>
</feature>
<dbReference type="Proteomes" id="UP000325785">
    <property type="component" value="Chromosome"/>
</dbReference>
<evidence type="ECO:0000313" key="9">
    <source>
        <dbReference type="EMBL" id="KRS16114.1"/>
    </source>
</evidence>
<keyword evidence="6 7" id="KW-0472">Membrane</keyword>
<dbReference type="AlphaFoldDB" id="A0A0T5P4A8"/>
<reference evidence="9 11" key="1">
    <citation type="submission" date="2015-04" db="EMBL/GenBank/DDBJ databases">
        <title>The draft genome sequence of Roseovarius indicus B108T.</title>
        <authorList>
            <person name="Li G."/>
            <person name="Lai Q."/>
            <person name="Shao Z."/>
            <person name="Yan P."/>
        </authorList>
    </citation>
    <scope>NUCLEOTIDE SEQUENCE [LARGE SCALE GENOMIC DNA]</scope>
    <source>
        <strain evidence="9 11">B108</strain>
    </source>
</reference>
<dbReference type="GO" id="GO:0005886">
    <property type="term" value="C:plasma membrane"/>
    <property type="evidence" value="ECO:0007669"/>
    <property type="project" value="UniProtKB-SubCell"/>
</dbReference>
<dbReference type="PANTHER" id="PTHR33362">
    <property type="entry name" value="SIALIC ACID TRAP TRANSPORTER PERMEASE PROTEIN SIAT-RELATED"/>
    <property type="match status" value="1"/>
</dbReference>
<feature type="domain" description="TRAP C4-dicarboxylate transport system permease DctM subunit" evidence="8">
    <location>
        <begin position="7"/>
        <end position="416"/>
    </location>
</feature>
<evidence type="ECO:0000313" key="10">
    <source>
        <dbReference type="EMBL" id="QEW24946.1"/>
    </source>
</evidence>
<keyword evidence="4 7" id="KW-0812">Transmembrane</keyword>
<evidence type="ECO:0000313" key="11">
    <source>
        <dbReference type="Proteomes" id="UP000051401"/>
    </source>
</evidence>
<keyword evidence="11" id="KW-1185">Reference proteome</keyword>
<dbReference type="EMBL" id="LAXI01000016">
    <property type="protein sequence ID" value="KRS16114.1"/>
    <property type="molecule type" value="Genomic_DNA"/>
</dbReference>
<comment type="caution">
    <text evidence="7">Lacks conserved residue(s) required for the propagation of feature annotation.</text>
</comment>
<dbReference type="GO" id="GO:0022857">
    <property type="term" value="F:transmembrane transporter activity"/>
    <property type="evidence" value="ECO:0007669"/>
    <property type="project" value="UniProtKB-UniRule"/>
</dbReference>
<dbReference type="Pfam" id="PF06808">
    <property type="entry name" value="DctM"/>
    <property type="match status" value="1"/>
</dbReference>
<feature type="transmembrane region" description="Helical" evidence="7">
    <location>
        <begin position="45"/>
        <end position="66"/>
    </location>
</feature>
<proteinExistence type="inferred from homology"/>
<reference evidence="10 12" key="2">
    <citation type="submission" date="2018-08" db="EMBL/GenBank/DDBJ databases">
        <title>Genetic Globetrotter - A new plasmid hitch-hiking vast phylogenetic and geographic distances.</title>
        <authorList>
            <person name="Vollmers J."/>
            <person name="Petersen J."/>
        </authorList>
    </citation>
    <scope>NUCLEOTIDE SEQUENCE [LARGE SCALE GENOMIC DNA]</scope>
    <source>
        <strain evidence="10 12">DSM 26383</strain>
    </source>
</reference>
<keyword evidence="7" id="KW-0813">Transport</keyword>
<evidence type="ECO:0000256" key="4">
    <source>
        <dbReference type="ARBA" id="ARBA00022692"/>
    </source>
</evidence>
<feature type="transmembrane region" description="Helical" evidence="7">
    <location>
        <begin position="272"/>
        <end position="294"/>
    </location>
</feature>
<dbReference type="Proteomes" id="UP000051401">
    <property type="component" value="Unassembled WGS sequence"/>
</dbReference>
<keyword evidence="5 7" id="KW-1133">Transmembrane helix</keyword>
<dbReference type="OrthoDB" id="9790209at2"/>
<dbReference type="NCBIfam" id="TIGR00786">
    <property type="entry name" value="dctM"/>
    <property type="match status" value="1"/>
</dbReference>
<feature type="transmembrane region" description="Helical" evidence="7">
    <location>
        <begin position="314"/>
        <end position="344"/>
    </location>
</feature>
<evidence type="ECO:0000256" key="5">
    <source>
        <dbReference type="ARBA" id="ARBA00022989"/>
    </source>
</evidence>
<comment type="similarity">
    <text evidence="7">Belongs to the TRAP transporter large permease family.</text>
</comment>
<evidence type="ECO:0000313" key="12">
    <source>
        <dbReference type="Proteomes" id="UP000325785"/>
    </source>
</evidence>
<comment type="function">
    <text evidence="7">Part of the tripartite ATP-independent periplasmic (TRAP) transport system.</text>
</comment>
<dbReference type="InterPro" id="IPR004681">
    <property type="entry name" value="TRAP_DctM"/>
</dbReference>
<feature type="transmembrane region" description="Helical" evidence="7">
    <location>
        <begin position="400"/>
        <end position="421"/>
    </location>
</feature>
<dbReference type="PATRIC" id="fig|540747.5.peg.1772"/>
<comment type="subunit">
    <text evidence="7">The complex comprises the extracytoplasmic solute receptor protein and the two transmembrane proteins.</text>
</comment>
<feature type="transmembrane region" description="Helical" evidence="7">
    <location>
        <begin position="168"/>
        <end position="192"/>
    </location>
</feature>
<sequence length="425" mass="44271">MSGAVIALFLVLLVVGFDVGFGMIATTYMSILTGDRMVNGTILPLQIVGGIDKYVLVAIPLFILTGEIMNRGGLTQRLVDWALSLVGHVRGALAQVSLLTNLMMAGVSGSGAADAAATGRILVPAMRREGYNEGYAGAIIAAGAMLGPIIPPSVPMIVYAAMANVSVIRLFLAGLLPGLLLFAGFALIGYLYPTGQLAEHRRPRQPLSVKGRATLTALPVLTLPVVVLGGMRFGIVTDTEAAAVAAVWALIVSLFLSRELKLGGVYHATVTAARSAAAILFLLAAAGPLGWIIAESRINLEIAAAIAGISENPLIVLLAINILLLLVGCFLEPLPAMIVFLPTLTPIGMSLGVDPVHFGMIVILNLMIGMLTPPVGLLLFVAGSAGKVPVAAIIRRVWPFLLWSLVVLALVVLIPGLSLWLPGPV</sequence>
<gene>
    <name evidence="10" type="primary">siaT_5</name>
    <name evidence="10" type="ORF">RIdsm_00730</name>
    <name evidence="9" type="ORF">XM52_20080</name>
</gene>
<dbReference type="STRING" id="540747.SAMN04488031_109168"/>
<accession>A0A0T5P4A8</accession>
<dbReference type="EMBL" id="CP031598">
    <property type="protein sequence ID" value="QEW24946.1"/>
    <property type="molecule type" value="Genomic_DNA"/>
</dbReference>
<evidence type="ECO:0000256" key="1">
    <source>
        <dbReference type="ARBA" id="ARBA00004429"/>
    </source>
</evidence>
<keyword evidence="3 7" id="KW-0997">Cell inner membrane</keyword>
<dbReference type="RefSeq" id="WP_057818875.1">
    <property type="nucleotide sequence ID" value="NZ_CP031598.1"/>
</dbReference>
<keyword evidence="2" id="KW-1003">Cell membrane</keyword>
<evidence type="ECO:0000256" key="3">
    <source>
        <dbReference type="ARBA" id="ARBA00022519"/>
    </source>
</evidence>
<dbReference type="InterPro" id="IPR010656">
    <property type="entry name" value="DctM"/>
</dbReference>
<feature type="transmembrane region" description="Helical" evidence="7">
    <location>
        <begin position="213"/>
        <end position="235"/>
    </location>
</feature>
<name>A0A0T5P4A8_9RHOB</name>
<dbReference type="PIRSF" id="PIRSF006066">
    <property type="entry name" value="HI0050"/>
    <property type="match status" value="1"/>
</dbReference>
<comment type="subcellular location">
    <subcellularLocation>
        <location evidence="1 7">Cell inner membrane</location>
        <topology evidence="1 7">Multi-pass membrane protein</topology>
    </subcellularLocation>
</comment>
<protein>
    <recommendedName>
        <fullName evidence="7">TRAP transporter large permease protein</fullName>
    </recommendedName>
</protein>
<evidence type="ECO:0000259" key="8">
    <source>
        <dbReference type="Pfam" id="PF06808"/>
    </source>
</evidence>
<evidence type="ECO:0000256" key="7">
    <source>
        <dbReference type="RuleBase" id="RU369079"/>
    </source>
</evidence>